<proteinExistence type="predicted"/>
<dbReference type="Pfam" id="PF03476">
    <property type="entry name" value="MOSC_N"/>
    <property type="match status" value="1"/>
</dbReference>
<name>A0A848FWN4_9RHOO</name>
<dbReference type="PROSITE" id="PS51340">
    <property type="entry name" value="MOSC"/>
    <property type="match status" value="1"/>
</dbReference>
<sequence>MPTSQPVLDALYHYPVKSMAGLRLDKAVLSQQGLPFDRCWMVADARGRFVTGREYPELVLVGASPAADGVTLSAAGRQALFVPNTAFDKPIDATVWGDAFQAWEGAREADAWISGFIGAPLKLLWTGARTARRVRTESQVPLSFADGFPLLLIGQASLDDLCARIGRPLAMTRFRPNLVVSGAPPYAEDSWKRIRIGDAVLRIVKPCERCVFTTVDPDTGTRGLDQEPLRTLAGYRRTPAGVIFGQNVVADSEAEIIPGMPVEVLECVSQGPAA</sequence>
<dbReference type="EMBL" id="JABBGA010000001">
    <property type="protein sequence ID" value="NML24228.1"/>
    <property type="molecule type" value="Genomic_DNA"/>
</dbReference>
<dbReference type="InterPro" id="IPR005302">
    <property type="entry name" value="MoCF_Sase_C"/>
</dbReference>
<dbReference type="Pfam" id="PF03473">
    <property type="entry name" value="MOSC"/>
    <property type="match status" value="1"/>
</dbReference>
<dbReference type="PANTHER" id="PTHR14237:SF19">
    <property type="entry name" value="MITOCHONDRIAL AMIDOXIME REDUCING COMPONENT 1"/>
    <property type="match status" value="1"/>
</dbReference>
<evidence type="ECO:0000313" key="2">
    <source>
        <dbReference type="EMBL" id="NML24228.1"/>
    </source>
</evidence>
<reference evidence="2 3" key="1">
    <citation type="submission" date="2020-04" db="EMBL/GenBank/DDBJ databases">
        <title>Zoogloea sp. G-4-1-14 isolated from soil.</title>
        <authorList>
            <person name="Dahal R.H."/>
        </authorList>
    </citation>
    <scope>NUCLEOTIDE SEQUENCE [LARGE SCALE GENOMIC DNA]</scope>
    <source>
        <strain evidence="2 3">G-4-1-14</strain>
    </source>
</reference>
<dbReference type="Proteomes" id="UP000580043">
    <property type="component" value="Unassembled WGS sequence"/>
</dbReference>
<dbReference type="SUPFAM" id="SSF141673">
    <property type="entry name" value="MOSC N-terminal domain-like"/>
    <property type="match status" value="1"/>
</dbReference>
<dbReference type="SUPFAM" id="SSF50800">
    <property type="entry name" value="PK beta-barrel domain-like"/>
    <property type="match status" value="1"/>
</dbReference>
<dbReference type="GO" id="GO:0030170">
    <property type="term" value="F:pyridoxal phosphate binding"/>
    <property type="evidence" value="ECO:0007669"/>
    <property type="project" value="InterPro"/>
</dbReference>
<dbReference type="GO" id="GO:0003824">
    <property type="term" value="F:catalytic activity"/>
    <property type="evidence" value="ECO:0007669"/>
    <property type="project" value="InterPro"/>
</dbReference>
<keyword evidence="3" id="KW-1185">Reference proteome</keyword>
<dbReference type="InterPro" id="IPR005303">
    <property type="entry name" value="MOCOS_middle"/>
</dbReference>
<dbReference type="GO" id="GO:0030151">
    <property type="term" value="F:molybdenum ion binding"/>
    <property type="evidence" value="ECO:0007669"/>
    <property type="project" value="InterPro"/>
</dbReference>
<comment type="caution">
    <text evidence="2">The sequence shown here is derived from an EMBL/GenBank/DDBJ whole genome shotgun (WGS) entry which is preliminary data.</text>
</comment>
<dbReference type="AlphaFoldDB" id="A0A848FWN4"/>
<feature type="domain" description="MOSC" evidence="1">
    <location>
        <begin position="118"/>
        <end position="265"/>
    </location>
</feature>
<gene>
    <name evidence="2" type="ORF">HHL15_00590</name>
</gene>
<dbReference type="PANTHER" id="PTHR14237">
    <property type="entry name" value="MOLYBDOPTERIN COFACTOR SULFURASE MOSC"/>
    <property type="match status" value="1"/>
</dbReference>
<organism evidence="2 3">
    <name type="scientific">Zoogloea dura</name>
    <dbReference type="NCBI Taxonomy" id="2728840"/>
    <lineage>
        <taxon>Bacteria</taxon>
        <taxon>Pseudomonadati</taxon>
        <taxon>Pseudomonadota</taxon>
        <taxon>Betaproteobacteria</taxon>
        <taxon>Rhodocyclales</taxon>
        <taxon>Zoogloeaceae</taxon>
        <taxon>Zoogloea</taxon>
    </lineage>
</organism>
<protein>
    <submittedName>
        <fullName evidence="2">MOSC domain-containing protein</fullName>
    </submittedName>
</protein>
<accession>A0A848FWN4</accession>
<dbReference type="InterPro" id="IPR011037">
    <property type="entry name" value="Pyrv_Knase-like_insert_dom_sf"/>
</dbReference>
<evidence type="ECO:0000259" key="1">
    <source>
        <dbReference type="PROSITE" id="PS51340"/>
    </source>
</evidence>
<dbReference type="RefSeq" id="WP_169143877.1">
    <property type="nucleotide sequence ID" value="NZ_JABBGA010000001.1"/>
</dbReference>
<evidence type="ECO:0000313" key="3">
    <source>
        <dbReference type="Proteomes" id="UP000580043"/>
    </source>
</evidence>